<dbReference type="AlphaFoldDB" id="A0A9D4BQN6"/>
<proteinExistence type="predicted"/>
<dbReference type="Proteomes" id="UP000828390">
    <property type="component" value="Unassembled WGS sequence"/>
</dbReference>
<organism evidence="1 2">
    <name type="scientific">Dreissena polymorpha</name>
    <name type="common">Zebra mussel</name>
    <name type="synonym">Mytilus polymorpha</name>
    <dbReference type="NCBI Taxonomy" id="45954"/>
    <lineage>
        <taxon>Eukaryota</taxon>
        <taxon>Metazoa</taxon>
        <taxon>Spiralia</taxon>
        <taxon>Lophotrochozoa</taxon>
        <taxon>Mollusca</taxon>
        <taxon>Bivalvia</taxon>
        <taxon>Autobranchia</taxon>
        <taxon>Heteroconchia</taxon>
        <taxon>Euheterodonta</taxon>
        <taxon>Imparidentia</taxon>
        <taxon>Neoheterodontei</taxon>
        <taxon>Myida</taxon>
        <taxon>Dreissenoidea</taxon>
        <taxon>Dreissenidae</taxon>
        <taxon>Dreissena</taxon>
    </lineage>
</organism>
<gene>
    <name evidence="1" type="ORF">DPMN_078912</name>
</gene>
<keyword evidence="2" id="KW-1185">Reference proteome</keyword>
<evidence type="ECO:0000313" key="2">
    <source>
        <dbReference type="Proteomes" id="UP000828390"/>
    </source>
</evidence>
<reference evidence="1" key="1">
    <citation type="journal article" date="2019" name="bioRxiv">
        <title>The Genome of the Zebra Mussel, Dreissena polymorpha: A Resource for Invasive Species Research.</title>
        <authorList>
            <person name="McCartney M.A."/>
            <person name="Auch B."/>
            <person name="Kono T."/>
            <person name="Mallez S."/>
            <person name="Zhang Y."/>
            <person name="Obille A."/>
            <person name="Becker A."/>
            <person name="Abrahante J.E."/>
            <person name="Garbe J."/>
            <person name="Badalamenti J.P."/>
            <person name="Herman A."/>
            <person name="Mangelson H."/>
            <person name="Liachko I."/>
            <person name="Sullivan S."/>
            <person name="Sone E.D."/>
            <person name="Koren S."/>
            <person name="Silverstein K.A.T."/>
            <person name="Beckman K.B."/>
            <person name="Gohl D.M."/>
        </authorList>
    </citation>
    <scope>NUCLEOTIDE SEQUENCE</scope>
    <source>
        <strain evidence="1">Duluth1</strain>
        <tissue evidence="1">Whole animal</tissue>
    </source>
</reference>
<dbReference type="EMBL" id="JAIWYP010000015">
    <property type="protein sequence ID" value="KAH3703863.1"/>
    <property type="molecule type" value="Genomic_DNA"/>
</dbReference>
<sequence length="143" mass="16404">MSMFTDDGKMIKTRKSDFMKKLEELLPESQTMTRDPEVMIFDGMTLVQILPVQSELANFKSMASAFQSYALRKARELSSHVKAIHIVFDKYSESSIKSQTRQERGDLNNNKTGNINVQGELYIPKDQKMLLSSGSNKERLIEY</sequence>
<evidence type="ECO:0000313" key="1">
    <source>
        <dbReference type="EMBL" id="KAH3703863.1"/>
    </source>
</evidence>
<accession>A0A9D4BQN6</accession>
<protein>
    <submittedName>
        <fullName evidence="1">Uncharacterized protein</fullName>
    </submittedName>
</protein>
<name>A0A9D4BQN6_DREPO</name>
<reference evidence="1" key="2">
    <citation type="submission" date="2020-11" db="EMBL/GenBank/DDBJ databases">
        <authorList>
            <person name="McCartney M.A."/>
            <person name="Auch B."/>
            <person name="Kono T."/>
            <person name="Mallez S."/>
            <person name="Becker A."/>
            <person name="Gohl D.M."/>
            <person name="Silverstein K.A.T."/>
            <person name="Koren S."/>
            <person name="Bechman K.B."/>
            <person name="Herman A."/>
            <person name="Abrahante J.E."/>
            <person name="Garbe J."/>
        </authorList>
    </citation>
    <scope>NUCLEOTIDE SEQUENCE</scope>
    <source>
        <strain evidence="1">Duluth1</strain>
        <tissue evidence="1">Whole animal</tissue>
    </source>
</reference>
<comment type="caution">
    <text evidence="1">The sequence shown here is derived from an EMBL/GenBank/DDBJ whole genome shotgun (WGS) entry which is preliminary data.</text>
</comment>